<keyword evidence="2" id="KW-1003">Cell membrane</keyword>
<dbReference type="GO" id="GO:0055085">
    <property type="term" value="P:transmembrane transport"/>
    <property type="evidence" value="ECO:0007669"/>
    <property type="project" value="InterPro"/>
</dbReference>
<dbReference type="EMBL" id="FNAK01000002">
    <property type="protein sequence ID" value="SDD53699.1"/>
    <property type="molecule type" value="Genomic_DNA"/>
</dbReference>
<keyword evidence="5 6" id="KW-0472">Membrane</keyword>
<keyword evidence="3 6" id="KW-0812">Transmembrane</keyword>
<dbReference type="STRING" id="637679.GCA_001550055_02464"/>
<feature type="transmembrane region" description="Helical" evidence="6">
    <location>
        <begin position="279"/>
        <end position="299"/>
    </location>
</feature>
<evidence type="ECO:0000256" key="6">
    <source>
        <dbReference type="SAM" id="Phobius"/>
    </source>
</evidence>
<feature type="transmembrane region" description="Helical" evidence="6">
    <location>
        <begin position="343"/>
        <end position="362"/>
    </location>
</feature>
<evidence type="ECO:0000313" key="8">
    <source>
        <dbReference type="Proteomes" id="UP000183685"/>
    </source>
</evidence>
<dbReference type="GO" id="GO:0015920">
    <property type="term" value="P:lipopolysaccharide transport"/>
    <property type="evidence" value="ECO:0007669"/>
    <property type="project" value="TreeGrafter"/>
</dbReference>
<evidence type="ECO:0000313" key="7">
    <source>
        <dbReference type="EMBL" id="SDD53699.1"/>
    </source>
</evidence>
<dbReference type="Proteomes" id="UP000183685">
    <property type="component" value="Unassembled WGS sequence"/>
</dbReference>
<gene>
    <name evidence="7" type="ORF">SAMN04488071_0750</name>
</gene>
<evidence type="ECO:0000256" key="3">
    <source>
        <dbReference type="ARBA" id="ARBA00022692"/>
    </source>
</evidence>
<dbReference type="RefSeq" id="WP_068305451.1">
    <property type="nucleotide sequence ID" value="NZ_DAIOMO010000001.1"/>
</dbReference>
<feature type="transmembrane region" description="Helical" evidence="6">
    <location>
        <begin position="306"/>
        <end position="323"/>
    </location>
</feature>
<name>A0A1G6VJF4_9PROT</name>
<dbReference type="Pfam" id="PF03739">
    <property type="entry name" value="LptF_LptG"/>
    <property type="match status" value="1"/>
</dbReference>
<dbReference type="PANTHER" id="PTHR33529:SF2">
    <property type="entry name" value="LIPOPOLYSACCHARIDE EXPORT SYSTEM PERMEASE PROTEIN LPTG"/>
    <property type="match status" value="1"/>
</dbReference>
<evidence type="ECO:0000256" key="4">
    <source>
        <dbReference type="ARBA" id="ARBA00022989"/>
    </source>
</evidence>
<feature type="transmembrane region" description="Helical" evidence="6">
    <location>
        <begin position="100"/>
        <end position="122"/>
    </location>
</feature>
<dbReference type="NCBIfam" id="TIGR04407">
    <property type="entry name" value="LptF_YjgP"/>
    <property type="match status" value="1"/>
</dbReference>
<dbReference type="PANTHER" id="PTHR33529">
    <property type="entry name" value="SLR0882 PROTEIN-RELATED"/>
    <property type="match status" value="1"/>
</dbReference>
<sequence>MFTRIDRYILTQILGPLFTTLGIAALLLILERMLRLFDFVVNQGGPVEVVFQMLANQVPHYMGLALPIGLMLGTLLAFRKISLSSEYDAITSSGIGLNRLVRPVLALSLVLVLVNTILVGWVQPYGRYAYRSLVFDLRSGALGASIRVGEFVDIGDNITLMIEESRDQGAELLGIFMERRSDGRSLAVSAERGGFFATDDENTILLRLFNGVLIDLNEGQNKPRVLKFDQQDLTVKLPAKEAFRERGGEELEMTLPELWVEKDNPVLDAKERAAFNGNFHWRVMHSITFLILPFLAIPLGLTNKRTGKGTGIVVGLTLLILYNEFMEAMETAVQSGASPYGTIWLLFVAFGLLSFTLFHIAAHKVGGEPLAWIDKSWAFISGPIKRLSKKVMGVSD</sequence>
<dbReference type="GO" id="GO:0043190">
    <property type="term" value="C:ATP-binding cassette (ABC) transporter complex"/>
    <property type="evidence" value="ECO:0007669"/>
    <property type="project" value="InterPro"/>
</dbReference>
<reference evidence="7 8" key="1">
    <citation type="submission" date="2016-10" db="EMBL/GenBank/DDBJ databases">
        <authorList>
            <person name="de Groot N.N."/>
        </authorList>
    </citation>
    <scope>NUCLEOTIDE SEQUENCE [LARGE SCALE GENOMIC DNA]</scope>
    <source>
        <strain evidence="7 8">CGMCC 1.9109</strain>
    </source>
</reference>
<comment type="subcellular location">
    <subcellularLocation>
        <location evidence="1">Cell membrane</location>
        <topology evidence="1">Multi-pass membrane protein</topology>
    </subcellularLocation>
</comment>
<feature type="transmembrane region" description="Helical" evidence="6">
    <location>
        <begin position="61"/>
        <end position="79"/>
    </location>
</feature>
<dbReference type="InterPro" id="IPR005495">
    <property type="entry name" value="LptG/LptF_permease"/>
</dbReference>
<dbReference type="AlphaFoldDB" id="A0A1G6VJF4"/>
<evidence type="ECO:0000256" key="2">
    <source>
        <dbReference type="ARBA" id="ARBA00022475"/>
    </source>
</evidence>
<dbReference type="OrthoDB" id="7057792at2"/>
<organism evidence="7 8">
    <name type="scientific">Kordiimonas lacus</name>
    <dbReference type="NCBI Taxonomy" id="637679"/>
    <lineage>
        <taxon>Bacteria</taxon>
        <taxon>Pseudomonadati</taxon>
        <taxon>Pseudomonadota</taxon>
        <taxon>Alphaproteobacteria</taxon>
        <taxon>Kordiimonadales</taxon>
        <taxon>Kordiimonadaceae</taxon>
        <taxon>Kordiimonas</taxon>
    </lineage>
</organism>
<evidence type="ECO:0000256" key="1">
    <source>
        <dbReference type="ARBA" id="ARBA00004651"/>
    </source>
</evidence>
<evidence type="ECO:0000256" key="5">
    <source>
        <dbReference type="ARBA" id="ARBA00023136"/>
    </source>
</evidence>
<protein>
    <submittedName>
        <fullName evidence="7">Lipopolysaccharide export system permease protein</fullName>
    </submittedName>
</protein>
<keyword evidence="4 6" id="KW-1133">Transmembrane helix</keyword>
<feature type="transmembrane region" description="Helical" evidence="6">
    <location>
        <begin position="9"/>
        <end position="30"/>
    </location>
</feature>
<dbReference type="InterPro" id="IPR030922">
    <property type="entry name" value="LptF"/>
</dbReference>
<keyword evidence="8" id="KW-1185">Reference proteome</keyword>
<accession>A0A1G6VJF4</accession>
<proteinExistence type="predicted"/>